<dbReference type="Pfam" id="PF13166">
    <property type="entry name" value="AAA_13"/>
    <property type="match status" value="1"/>
</dbReference>
<dbReference type="SUPFAM" id="SSF52540">
    <property type="entry name" value="P-loop containing nucleoside triphosphate hydrolases"/>
    <property type="match status" value="1"/>
</dbReference>
<name>A0ABT2UEZ9_9BACL</name>
<evidence type="ECO:0000313" key="3">
    <source>
        <dbReference type="Proteomes" id="UP001652445"/>
    </source>
</evidence>
<dbReference type="InterPro" id="IPR026866">
    <property type="entry name" value="CR006_AAA"/>
</dbReference>
<protein>
    <submittedName>
        <fullName evidence="2">AAA family ATPase</fullName>
    </submittedName>
</protein>
<dbReference type="EMBL" id="JAOQIO010000039">
    <property type="protein sequence ID" value="MCU6793220.1"/>
    <property type="molecule type" value="Genomic_DNA"/>
</dbReference>
<feature type="domain" description="Protein CR006 P-loop" evidence="1">
    <location>
        <begin position="11"/>
        <end position="188"/>
    </location>
</feature>
<organism evidence="2 3">
    <name type="scientific">Paenibacillus baimaensis</name>
    <dbReference type="NCBI Taxonomy" id="2982185"/>
    <lineage>
        <taxon>Bacteria</taxon>
        <taxon>Bacillati</taxon>
        <taxon>Bacillota</taxon>
        <taxon>Bacilli</taxon>
        <taxon>Bacillales</taxon>
        <taxon>Paenibacillaceae</taxon>
        <taxon>Paenibacillus</taxon>
    </lineage>
</organism>
<evidence type="ECO:0000259" key="1">
    <source>
        <dbReference type="Pfam" id="PF13166"/>
    </source>
</evidence>
<sequence>MYCSRSTNQPNSAKECFSEGDKSTIALAFFLSKVDIDPQLSQKILIFDDPLSSLDRNRRLTTVKLIKDLYSQIKQVIVLSHNEYFLSDLSKGIDRGDKRTLRISENFLTDSSKLEPIDLDALVEIDYFRHIKELEKFLQNADINQKDRILGLMRNILEAHICFKFYRQTIAIPENSRTFGRLIDELENQNVVFRNDTIPSSIISKLRLINGVSCKPHHGEPEPNYRALGCDPEVMSIRELADLVRDTLELIDDKL</sequence>
<dbReference type="Gene3D" id="3.40.50.300">
    <property type="entry name" value="P-loop containing nucleotide triphosphate hydrolases"/>
    <property type="match status" value="1"/>
</dbReference>
<gene>
    <name evidence="2" type="ORF">OB236_13945</name>
</gene>
<evidence type="ECO:0000313" key="2">
    <source>
        <dbReference type="EMBL" id="MCU6793220.1"/>
    </source>
</evidence>
<proteinExistence type="predicted"/>
<keyword evidence="3" id="KW-1185">Reference proteome</keyword>
<reference evidence="2 3" key="1">
    <citation type="submission" date="2022-09" db="EMBL/GenBank/DDBJ databases">
        <authorList>
            <person name="Han X.L."/>
            <person name="Wang Q."/>
            <person name="Lu T."/>
        </authorList>
    </citation>
    <scope>NUCLEOTIDE SEQUENCE [LARGE SCALE GENOMIC DNA]</scope>
    <source>
        <strain evidence="2 3">WQ 127069</strain>
    </source>
</reference>
<comment type="caution">
    <text evidence="2">The sequence shown here is derived from an EMBL/GenBank/DDBJ whole genome shotgun (WGS) entry which is preliminary data.</text>
</comment>
<accession>A0ABT2UEZ9</accession>
<dbReference type="Proteomes" id="UP001652445">
    <property type="component" value="Unassembled WGS sequence"/>
</dbReference>
<dbReference type="RefSeq" id="WP_262684557.1">
    <property type="nucleotide sequence ID" value="NZ_JAOQIO010000039.1"/>
</dbReference>
<dbReference type="InterPro" id="IPR027417">
    <property type="entry name" value="P-loop_NTPase"/>
</dbReference>